<dbReference type="FunFam" id="3.40.309.10:FF:000012">
    <property type="entry name" value="Betaine aldehyde dehydrogenase"/>
    <property type="match status" value="1"/>
</dbReference>
<keyword evidence="7" id="KW-1185">Reference proteome</keyword>
<dbReference type="InterPro" id="IPR029510">
    <property type="entry name" value="Ald_DH_CS_GLU"/>
</dbReference>
<dbReference type="Gene3D" id="3.40.605.10">
    <property type="entry name" value="Aldehyde Dehydrogenase, Chain A, domain 1"/>
    <property type="match status" value="1"/>
</dbReference>
<dbReference type="PROSITE" id="PS00687">
    <property type="entry name" value="ALDEHYDE_DEHYDR_GLU"/>
    <property type="match status" value="1"/>
</dbReference>
<dbReference type="GO" id="GO:0019752">
    <property type="term" value="P:carboxylic acid metabolic process"/>
    <property type="evidence" value="ECO:0007669"/>
    <property type="project" value="UniProtKB-ARBA"/>
</dbReference>
<gene>
    <name evidence="6" type="ORF">WICPIJ_007168</name>
</gene>
<name>A0A9P8Q116_WICPI</name>
<dbReference type="OrthoDB" id="310895at2759"/>
<dbReference type="InterPro" id="IPR015590">
    <property type="entry name" value="Aldehyde_DH_dom"/>
</dbReference>
<dbReference type="FunFam" id="3.40.605.10:FF:000001">
    <property type="entry name" value="Aldehyde dehydrogenase 1"/>
    <property type="match status" value="1"/>
</dbReference>
<dbReference type="InterPro" id="IPR016162">
    <property type="entry name" value="Ald_DH_N"/>
</dbReference>
<evidence type="ECO:0000259" key="5">
    <source>
        <dbReference type="Pfam" id="PF00171"/>
    </source>
</evidence>
<evidence type="ECO:0000256" key="3">
    <source>
        <dbReference type="PROSITE-ProRule" id="PRU10007"/>
    </source>
</evidence>
<dbReference type="EMBL" id="JAEUBG010004184">
    <property type="protein sequence ID" value="KAH3681862.1"/>
    <property type="molecule type" value="Genomic_DNA"/>
</dbReference>
<reference evidence="6" key="1">
    <citation type="journal article" date="2021" name="Open Biol.">
        <title>Shared evolutionary footprints suggest mitochondrial oxidative damage underlies multiple complex I losses in fungi.</title>
        <authorList>
            <person name="Schikora-Tamarit M.A."/>
            <person name="Marcet-Houben M."/>
            <person name="Nosek J."/>
            <person name="Gabaldon T."/>
        </authorList>
    </citation>
    <scope>NUCLEOTIDE SEQUENCE</scope>
    <source>
        <strain evidence="6">CBS2887</strain>
    </source>
</reference>
<proteinExistence type="inferred from homology"/>
<comment type="similarity">
    <text evidence="1 4">Belongs to the aldehyde dehydrogenase family.</text>
</comment>
<dbReference type="Gene3D" id="3.40.309.10">
    <property type="entry name" value="Aldehyde Dehydrogenase, Chain A, domain 2"/>
    <property type="match status" value="1"/>
</dbReference>
<evidence type="ECO:0000256" key="2">
    <source>
        <dbReference type="ARBA" id="ARBA00023002"/>
    </source>
</evidence>
<dbReference type="Proteomes" id="UP000774326">
    <property type="component" value="Unassembled WGS sequence"/>
</dbReference>
<dbReference type="SUPFAM" id="SSF53720">
    <property type="entry name" value="ALDH-like"/>
    <property type="match status" value="1"/>
</dbReference>
<sequence length="521" mass="57570">MLSSIKPRTVFSKTSSHLIKFLSTYTREPAQALKITLPNGLQYEQPVGIFINNKYYKTEKTIPVENPSTEEVVANVYAAESSDVDYAVESAKTAFEESWRQTPPLIKGQKLVKLADLMQENKELIASIESFNNGKTMALARGDVQLAINYFRSTAGHADKLDGRTINNEEGYMNYTIKEPIGVCGQILPWNFPLLMLAWKLAPAYITGNTVIIKPASATPLSALFVASLLEKAGIPEGVVSILPGSGRVCGESILTHPQISKISFTGSTNVGKHVLERSAQSSNLKKVTLELGGKSPHIVFDDCNFEKTFKNLVNGIFMNAGQICSSGSRIYIQDTIYDKFIPLFKQYIETNIKVGSPFDPENFQGAITNREQFNTIMKYIDLGKESKQSKLLTGGERVGDKGYFIKPTVFYDVPQDETILKEEIFGPVVTISKFSTMEQVVKMCNDSIYGLGAGIQTENISKALKIAKLIKSGTVWVNTYNDFNENVPFGGFKLSGIGKEMGIESLDSYIQTKAVRIKLD</sequence>
<dbReference type="Pfam" id="PF00171">
    <property type="entry name" value="Aldedh"/>
    <property type="match status" value="1"/>
</dbReference>
<evidence type="ECO:0000256" key="4">
    <source>
        <dbReference type="RuleBase" id="RU003345"/>
    </source>
</evidence>
<evidence type="ECO:0000256" key="1">
    <source>
        <dbReference type="ARBA" id="ARBA00009986"/>
    </source>
</evidence>
<reference evidence="6" key="2">
    <citation type="submission" date="2021-01" db="EMBL/GenBank/DDBJ databases">
        <authorList>
            <person name="Schikora-Tamarit M.A."/>
        </authorList>
    </citation>
    <scope>NUCLEOTIDE SEQUENCE</scope>
    <source>
        <strain evidence="6">CBS2887</strain>
    </source>
</reference>
<feature type="active site" evidence="3">
    <location>
        <position position="291"/>
    </location>
</feature>
<keyword evidence="2 4" id="KW-0560">Oxidoreductase</keyword>
<dbReference type="InterPro" id="IPR016163">
    <property type="entry name" value="Ald_DH_C"/>
</dbReference>
<organism evidence="6 7">
    <name type="scientific">Wickerhamomyces pijperi</name>
    <name type="common">Yeast</name>
    <name type="synonym">Pichia pijperi</name>
    <dbReference type="NCBI Taxonomy" id="599730"/>
    <lineage>
        <taxon>Eukaryota</taxon>
        <taxon>Fungi</taxon>
        <taxon>Dikarya</taxon>
        <taxon>Ascomycota</taxon>
        <taxon>Saccharomycotina</taxon>
        <taxon>Saccharomycetes</taxon>
        <taxon>Phaffomycetales</taxon>
        <taxon>Wickerhamomycetaceae</taxon>
        <taxon>Wickerhamomyces</taxon>
    </lineage>
</organism>
<comment type="caution">
    <text evidence="6">The sequence shown here is derived from an EMBL/GenBank/DDBJ whole genome shotgun (WGS) entry which is preliminary data.</text>
</comment>
<accession>A0A9P8Q116</accession>
<dbReference type="PANTHER" id="PTHR11699">
    <property type="entry name" value="ALDEHYDE DEHYDROGENASE-RELATED"/>
    <property type="match status" value="1"/>
</dbReference>
<protein>
    <recommendedName>
        <fullName evidence="5">Aldehyde dehydrogenase domain-containing protein</fullName>
    </recommendedName>
</protein>
<feature type="domain" description="Aldehyde dehydrogenase" evidence="5">
    <location>
        <begin position="59"/>
        <end position="516"/>
    </location>
</feature>
<dbReference type="AlphaFoldDB" id="A0A9P8Q116"/>
<evidence type="ECO:0000313" key="6">
    <source>
        <dbReference type="EMBL" id="KAH3681862.1"/>
    </source>
</evidence>
<dbReference type="InterPro" id="IPR016161">
    <property type="entry name" value="Ald_DH/histidinol_DH"/>
</dbReference>
<evidence type="ECO:0000313" key="7">
    <source>
        <dbReference type="Proteomes" id="UP000774326"/>
    </source>
</evidence>
<dbReference type="GO" id="GO:0016620">
    <property type="term" value="F:oxidoreductase activity, acting on the aldehyde or oxo group of donors, NAD or NADP as acceptor"/>
    <property type="evidence" value="ECO:0007669"/>
    <property type="project" value="InterPro"/>
</dbReference>